<evidence type="ECO:0000313" key="6">
    <source>
        <dbReference type="Proteomes" id="UP000186373"/>
    </source>
</evidence>
<dbReference type="GO" id="GO:0009307">
    <property type="term" value="P:DNA restriction-modification system"/>
    <property type="evidence" value="ECO:0007669"/>
    <property type="project" value="UniProtKB-KW"/>
</dbReference>
<feature type="domain" description="Type I restriction modification DNA specificity" evidence="4">
    <location>
        <begin position="19"/>
        <end position="186"/>
    </location>
</feature>
<dbReference type="PANTHER" id="PTHR30408:SF12">
    <property type="entry name" value="TYPE I RESTRICTION ENZYME MJAVIII SPECIFICITY SUBUNIT"/>
    <property type="match status" value="1"/>
</dbReference>
<dbReference type="AlphaFoldDB" id="A0A1N7JEJ4"/>
<dbReference type="CDD" id="cd17248">
    <property type="entry name" value="RMtype1_S_AmiI-TRD2-CR2_like"/>
    <property type="match status" value="1"/>
</dbReference>
<keyword evidence="6" id="KW-1185">Reference proteome</keyword>
<keyword evidence="3" id="KW-0238">DNA-binding</keyword>
<proteinExistence type="inferred from homology"/>
<dbReference type="Gene3D" id="1.10.287.1120">
    <property type="entry name" value="Bipartite methylase S protein"/>
    <property type="match status" value="2"/>
</dbReference>
<dbReference type="Gene3D" id="3.90.220.20">
    <property type="entry name" value="DNA methylase specificity domains"/>
    <property type="match status" value="2"/>
</dbReference>
<feature type="domain" description="Type I restriction modification DNA specificity" evidence="4">
    <location>
        <begin position="225"/>
        <end position="402"/>
    </location>
</feature>
<evidence type="ECO:0000256" key="1">
    <source>
        <dbReference type="ARBA" id="ARBA00010923"/>
    </source>
</evidence>
<keyword evidence="2" id="KW-0680">Restriction system</keyword>
<dbReference type="OrthoDB" id="667970at2"/>
<organism evidence="5 6">
    <name type="scientific">Chryseobacterium shigense</name>
    <dbReference type="NCBI Taxonomy" id="297244"/>
    <lineage>
        <taxon>Bacteria</taxon>
        <taxon>Pseudomonadati</taxon>
        <taxon>Bacteroidota</taxon>
        <taxon>Flavobacteriia</taxon>
        <taxon>Flavobacteriales</taxon>
        <taxon>Weeksellaceae</taxon>
        <taxon>Chryseobacterium group</taxon>
        <taxon>Chryseobacterium</taxon>
    </lineage>
</organism>
<evidence type="ECO:0000256" key="2">
    <source>
        <dbReference type="ARBA" id="ARBA00022747"/>
    </source>
</evidence>
<evidence type="ECO:0000313" key="5">
    <source>
        <dbReference type="EMBL" id="SIS47783.1"/>
    </source>
</evidence>
<reference evidence="6" key="1">
    <citation type="submission" date="2017-01" db="EMBL/GenBank/DDBJ databases">
        <authorList>
            <person name="Varghese N."/>
            <person name="Submissions S."/>
        </authorList>
    </citation>
    <scope>NUCLEOTIDE SEQUENCE [LARGE SCALE GENOMIC DNA]</scope>
    <source>
        <strain evidence="6">DSM 17126</strain>
    </source>
</reference>
<dbReference type="GO" id="GO:0003677">
    <property type="term" value="F:DNA binding"/>
    <property type="evidence" value="ECO:0007669"/>
    <property type="project" value="UniProtKB-KW"/>
</dbReference>
<dbReference type="SUPFAM" id="SSF116734">
    <property type="entry name" value="DNA methylase specificity domain"/>
    <property type="match status" value="2"/>
</dbReference>
<dbReference type="Pfam" id="PF01420">
    <property type="entry name" value="Methylase_S"/>
    <property type="match status" value="2"/>
</dbReference>
<evidence type="ECO:0000259" key="4">
    <source>
        <dbReference type="Pfam" id="PF01420"/>
    </source>
</evidence>
<dbReference type="RefSeq" id="WP_076509668.1">
    <property type="nucleotide sequence ID" value="NZ_FTNY01000006.1"/>
</dbReference>
<dbReference type="Proteomes" id="UP000186373">
    <property type="component" value="Unassembled WGS sequence"/>
</dbReference>
<name>A0A1N7JEJ4_9FLAO</name>
<dbReference type="InterPro" id="IPR052021">
    <property type="entry name" value="Type-I_RS_S_subunit"/>
</dbReference>
<gene>
    <name evidence="5" type="ORF">SAMN05421639_106114</name>
</gene>
<accession>A0A1N7JEJ4</accession>
<evidence type="ECO:0000256" key="3">
    <source>
        <dbReference type="ARBA" id="ARBA00023125"/>
    </source>
</evidence>
<dbReference type="InterPro" id="IPR044946">
    <property type="entry name" value="Restrct_endonuc_typeI_TRD_sf"/>
</dbReference>
<dbReference type="EMBL" id="FTNY01000006">
    <property type="protein sequence ID" value="SIS47783.1"/>
    <property type="molecule type" value="Genomic_DNA"/>
</dbReference>
<dbReference type="InterPro" id="IPR000055">
    <property type="entry name" value="Restrct_endonuc_typeI_TRD"/>
</dbReference>
<sequence>MTKNKKLIPQLRFPEFSENYVITTVSDVCDVYRGGIFSKADMNENGTEPCIHYGELFTKYNEVISVVYSKTDKSGTFRSKAGDVLMPSSDVTPDGLAKASAIMLDNVILGGDMNILRPKTNVDSVFLSYLLNHSKSEIIKLVSGTTVKHIYPSQIITCQLPFVENKAEQQKIASCLSSLDELIDVHIIKLNLLKDHKKGLMQNLFPQKGEKVPKYRFPKFKLDGEWREEKLENLAKRGSGHTPNKQISNYYNGKINWVSLADSNKLDNRYIYTTKIQISKEGIANSSAVLHPAGTVILSRDAGVGKSAVLYTEMAVSQHFIVWNCDESKLSNWFLYYIFQILKPIFESIAIGSTIKTIGLPYFKELSIQVPSVKEQQRIASCLSSLDELITAQTEKIQQLKQHKKGLMQGLFPKIID</sequence>
<dbReference type="PANTHER" id="PTHR30408">
    <property type="entry name" value="TYPE-1 RESTRICTION ENZYME ECOKI SPECIFICITY PROTEIN"/>
    <property type="match status" value="1"/>
</dbReference>
<protein>
    <submittedName>
        <fullName evidence="5">Type I restriction enzyme, S subunit</fullName>
    </submittedName>
</protein>
<comment type="similarity">
    <text evidence="1">Belongs to the type-I restriction system S methylase family.</text>
</comment>